<keyword evidence="3 6" id="KW-0106">Calcium</keyword>
<protein>
    <recommendedName>
        <fullName evidence="7">Annexin</fullName>
    </recommendedName>
</protein>
<evidence type="ECO:0000256" key="3">
    <source>
        <dbReference type="ARBA" id="ARBA00022837"/>
    </source>
</evidence>
<feature type="binding site" evidence="6">
    <location>
        <position position="304"/>
    </location>
    <ligand>
        <name>Ca(2+)</name>
        <dbReference type="ChEBI" id="CHEBI:29108"/>
        <label>1</label>
    </ligand>
</feature>
<dbReference type="PRINTS" id="PR00196">
    <property type="entry name" value="ANNEXIN"/>
</dbReference>
<feature type="binding site" evidence="6">
    <location>
        <position position="258"/>
    </location>
    <ligand>
        <name>Ca(2+)</name>
        <dbReference type="ChEBI" id="CHEBI:29108"/>
        <label>1</label>
    </ligand>
</feature>
<dbReference type="PROSITE" id="PS51897">
    <property type="entry name" value="ANNEXIN_2"/>
    <property type="match status" value="4"/>
</dbReference>
<organism evidence="8 9">
    <name type="scientific">Cicer arietinum</name>
    <name type="common">Chickpea</name>
    <name type="synonym">Garbanzo</name>
    <dbReference type="NCBI Taxonomy" id="3827"/>
    <lineage>
        <taxon>Eukaryota</taxon>
        <taxon>Viridiplantae</taxon>
        <taxon>Streptophyta</taxon>
        <taxon>Embryophyta</taxon>
        <taxon>Tracheophyta</taxon>
        <taxon>Spermatophyta</taxon>
        <taxon>Magnoliopsida</taxon>
        <taxon>eudicotyledons</taxon>
        <taxon>Gunneridae</taxon>
        <taxon>Pentapetalae</taxon>
        <taxon>rosids</taxon>
        <taxon>fabids</taxon>
        <taxon>Fabales</taxon>
        <taxon>Fabaceae</taxon>
        <taxon>Papilionoideae</taxon>
        <taxon>50 kb inversion clade</taxon>
        <taxon>NPAAA clade</taxon>
        <taxon>Hologalegina</taxon>
        <taxon>IRL clade</taxon>
        <taxon>Cicereae</taxon>
        <taxon>Cicer</taxon>
    </lineage>
</organism>
<dbReference type="Proteomes" id="UP000087171">
    <property type="component" value="Unplaced"/>
</dbReference>
<feature type="binding site" evidence="6">
    <location>
        <position position="298"/>
    </location>
    <ligand>
        <name>Ca(2+)</name>
        <dbReference type="ChEBI" id="CHEBI:29108"/>
        <label>3</label>
    </ligand>
</feature>
<keyword evidence="2 7" id="KW-0677">Repeat</keyword>
<dbReference type="FunFam" id="1.10.220.10:FF:000006">
    <property type="entry name" value="Annexin"/>
    <property type="match status" value="1"/>
</dbReference>
<evidence type="ECO:0000256" key="7">
    <source>
        <dbReference type="RuleBase" id="RU003540"/>
    </source>
</evidence>
<dbReference type="GO" id="GO:0005737">
    <property type="term" value="C:cytoplasm"/>
    <property type="evidence" value="ECO:0007669"/>
    <property type="project" value="TreeGrafter"/>
</dbReference>
<comment type="similarity">
    <text evidence="7">Belongs to the annexin family.</text>
</comment>
<dbReference type="GO" id="GO:0005509">
    <property type="term" value="F:calcium ion binding"/>
    <property type="evidence" value="ECO:0007669"/>
    <property type="project" value="InterPro"/>
</dbReference>
<keyword evidence="5 7" id="KW-0111">Calcium/phospholipid-binding</keyword>
<keyword evidence="1 6" id="KW-0479">Metal-binding</keyword>
<feature type="binding site" evidence="6">
    <location>
        <position position="26"/>
    </location>
    <ligand>
        <name>Ca(2+)</name>
        <dbReference type="ChEBI" id="CHEBI:29108"/>
        <label>1</label>
    </ligand>
</feature>
<dbReference type="GO" id="GO:0009408">
    <property type="term" value="P:response to heat"/>
    <property type="evidence" value="ECO:0007669"/>
    <property type="project" value="TreeGrafter"/>
</dbReference>
<reference evidence="9" key="1">
    <citation type="submission" date="2025-08" db="UniProtKB">
        <authorList>
            <consortium name="RefSeq"/>
        </authorList>
    </citation>
    <scope>IDENTIFICATION</scope>
</reference>
<dbReference type="PANTHER" id="PTHR10502">
    <property type="entry name" value="ANNEXIN"/>
    <property type="match status" value="1"/>
</dbReference>
<dbReference type="FunFam" id="1.10.220.10:FF:000008">
    <property type="entry name" value="Annexin"/>
    <property type="match status" value="1"/>
</dbReference>
<dbReference type="eggNOG" id="KOG0819">
    <property type="taxonomic scope" value="Eukaryota"/>
</dbReference>
<dbReference type="GO" id="GO:0009414">
    <property type="term" value="P:response to water deprivation"/>
    <property type="evidence" value="ECO:0007669"/>
    <property type="project" value="TreeGrafter"/>
</dbReference>
<dbReference type="InterPro" id="IPR009118">
    <property type="entry name" value="AnnexinD_plant"/>
</dbReference>
<dbReference type="GO" id="GO:0009409">
    <property type="term" value="P:response to cold"/>
    <property type="evidence" value="ECO:0007669"/>
    <property type="project" value="TreeGrafter"/>
</dbReference>
<feature type="binding site" evidence="6">
    <location>
        <position position="24"/>
    </location>
    <ligand>
        <name>Ca(2+)</name>
        <dbReference type="ChEBI" id="CHEBI:29108"/>
        <label>1</label>
    </ligand>
</feature>
<dbReference type="InterPro" id="IPR018252">
    <property type="entry name" value="Annexin_repeat_CS"/>
</dbReference>
<feature type="binding site" evidence="6">
    <location>
        <position position="68"/>
    </location>
    <ligand>
        <name>Ca(2+)</name>
        <dbReference type="ChEBI" id="CHEBI:29108"/>
        <label>1</label>
    </ligand>
</feature>
<dbReference type="AlphaFoldDB" id="A0A1S2Z701"/>
<dbReference type="GO" id="GO:0009651">
    <property type="term" value="P:response to salt stress"/>
    <property type="evidence" value="ECO:0007669"/>
    <property type="project" value="TreeGrafter"/>
</dbReference>
<dbReference type="FunFam" id="1.10.220.10:FF:000001">
    <property type="entry name" value="Annexin"/>
    <property type="match status" value="1"/>
</dbReference>
<name>A0A1S2Z701_CICAR</name>
<dbReference type="GO" id="GO:0005886">
    <property type="term" value="C:plasma membrane"/>
    <property type="evidence" value="ECO:0007669"/>
    <property type="project" value="TreeGrafter"/>
</dbReference>
<dbReference type="SMART" id="SM00335">
    <property type="entry name" value="ANX"/>
    <property type="match status" value="4"/>
</dbReference>
<dbReference type="GeneID" id="101505987"/>
<feature type="binding site" evidence="6">
    <location>
        <position position="254"/>
    </location>
    <ligand>
        <name>Ca(2+)</name>
        <dbReference type="ChEBI" id="CHEBI:29108"/>
        <label>1</label>
    </ligand>
</feature>
<dbReference type="PRINTS" id="PR01814">
    <property type="entry name" value="ANNEXINPLANT"/>
</dbReference>
<evidence type="ECO:0000256" key="1">
    <source>
        <dbReference type="ARBA" id="ARBA00022723"/>
    </source>
</evidence>
<evidence type="ECO:0000313" key="9">
    <source>
        <dbReference type="RefSeq" id="NP_001351764.1"/>
    </source>
</evidence>
<feature type="binding site" evidence="6">
    <location>
        <position position="256"/>
    </location>
    <ligand>
        <name>Ca(2+)</name>
        <dbReference type="ChEBI" id="CHEBI:29108"/>
        <label>1</label>
    </ligand>
</feature>
<dbReference type="Pfam" id="PF00191">
    <property type="entry name" value="Annexin"/>
    <property type="match status" value="4"/>
</dbReference>
<feature type="binding site" evidence="6">
    <location>
        <position position="28"/>
    </location>
    <ligand>
        <name>Ca(2+)</name>
        <dbReference type="ChEBI" id="CHEBI:29108"/>
        <label>1</label>
    </ligand>
</feature>
<accession>A0A1S2Z701</accession>
<dbReference type="GO" id="GO:0005544">
    <property type="term" value="F:calcium-dependent phospholipid binding"/>
    <property type="evidence" value="ECO:0007669"/>
    <property type="project" value="UniProtKB-KW"/>
</dbReference>
<gene>
    <name evidence="9" type="primary">LOC101505987</name>
</gene>
<sequence>MSTLSVPHPIPPVADDCEQLRKAFSGWGTNEGLIVSILGHRNASQRKIIRETYAETYGEDLLKALNKELTSDFERLVHLWTLETAERDAFLANEATKRWTSSNQVLVEIACTRSSDQLFAARKAYHALHKKSLEEDVAHHTTADFRKLLLPLVSSYRYEGDEVNLTLAKAEAKILHEKISNKAYNDDDLIRIFATRSKAQVNATLNHYKDVFGNDINKDLKAEPTDEFLSLLRSTVKCLTRPERYFEKVVRLSINKRGTDEGALTRVVATRAEIDLKIIADEYQRRNSVPLDRAIVKDTTGDYEKMLLAILGHDDA</sequence>
<dbReference type="Gene3D" id="1.10.220.10">
    <property type="entry name" value="Annexin"/>
    <property type="match status" value="4"/>
</dbReference>
<dbReference type="InterPro" id="IPR018502">
    <property type="entry name" value="Annexin_repeat"/>
</dbReference>
<comment type="domain">
    <text evidence="7">A pair of annexin repeats may form one binding site for calcium and phospholipid.</text>
</comment>
<dbReference type="FunFam" id="1.10.220.10:FF:000009">
    <property type="entry name" value="Annexin"/>
    <property type="match status" value="1"/>
</dbReference>
<feature type="binding site" evidence="6">
    <location>
        <position position="296"/>
    </location>
    <ligand>
        <name>Ca(2+)</name>
        <dbReference type="ChEBI" id="CHEBI:29108"/>
        <label>1</label>
    </ligand>
</feature>
<dbReference type="STRING" id="3827.A0A1S2Z701"/>
<dbReference type="PaxDb" id="3827-XP_004516176.1"/>
<dbReference type="PANTHER" id="PTHR10502:SF104">
    <property type="entry name" value="ANNEXIN D1"/>
    <property type="match status" value="1"/>
</dbReference>
<keyword evidence="4 7" id="KW-0041">Annexin</keyword>
<evidence type="ECO:0000313" key="8">
    <source>
        <dbReference type="Proteomes" id="UP000087171"/>
    </source>
</evidence>
<feature type="binding site" evidence="6">
    <location>
        <position position="299"/>
    </location>
    <ligand>
        <name>Ca(2+)</name>
        <dbReference type="ChEBI" id="CHEBI:29108"/>
        <label>1</label>
    </ligand>
</feature>
<dbReference type="KEGG" id="cam:101505987"/>
<evidence type="ECO:0000256" key="4">
    <source>
        <dbReference type="ARBA" id="ARBA00023216"/>
    </source>
</evidence>
<evidence type="ECO:0000256" key="2">
    <source>
        <dbReference type="ARBA" id="ARBA00022737"/>
    </source>
</evidence>
<dbReference type="PROSITE" id="PS00223">
    <property type="entry name" value="ANNEXIN_1"/>
    <property type="match status" value="1"/>
</dbReference>
<dbReference type="InterPro" id="IPR037104">
    <property type="entry name" value="Annexin_sf"/>
</dbReference>
<dbReference type="GO" id="GO:0001786">
    <property type="term" value="F:phosphatidylserine binding"/>
    <property type="evidence" value="ECO:0007669"/>
    <property type="project" value="TreeGrafter"/>
</dbReference>
<dbReference type="RefSeq" id="NP_001351764.1">
    <property type="nucleotide sequence ID" value="NM_001364835.1"/>
</dbReference>
<keyword evidence="8" id="KW-1185">Reference proteome</keyword>
<dbReference type="InterPro" id="IPR001464">
    <property type="entry name" value="Annexin"/>
</dbReference>
<evidence type="ECO:0000256" key="6">
    <source>
        <dbReference type="PIRSR" id="PIRSR609118-1"/>
    </source>
</evidence>
<dbReference type="SUPFAM" id="SSF47874">
    <property type="entry name" value="Annexin"/>
    <property type="match status" value="1"/>
</dbReference>
<proteinExistence type="inferred from homology"/>
<evidence type="ECO:0000256" key="5">
    <source>
        <dbReference type="ARBA" id="ARBA00023302"/>
    </source>
</evidence>
<dbReference type="OrthoDB" id="37886at2759"/>